<accession>Q1JY16</accession>
<dbReference type="SUPFAM" id="SSF54736">
    <property type="entry name" value="ClpS-like"/>
    <property type="match status" value="1"/>
</dbReference>
<dbReference type="InterPro" id="IPR014719">
    <property type="entry name" value="Ribosomal_bL12_C/ClpS-like"/>
</dbReference>
<keyword evidence="4" id="KW-0645">Protease</keyword>
<comment type="caution">
    <text evidence="4">The sequence shown here is derived from an EMBL/GenBank/DDBJ whole genome shotgun (WGS) entry which is preliminary data.</text>
</comment>
<sequence length="103" mass="11719">MAPPTQTTPEGEVLSKEQTARPPRYNVIMHNDDYTTMEFVVEVLENIYRKQPAEATRIMLAIHHEGLAVCGNYPFEIAETKVEQTHRRARSAGHPLRCSIEEA</sequence>
<feature type="region of interest" description="Disordered" evidence="2">
    <location>
        <begin position="1"/>
        <end position="23"/>
    </location>
</feature>
<reference evidence="4" key="1">
    <citation type="submission" date="2006-05" db="EMBL/GenBank/DDBJ databases">
        <title>Annotation of the draft genome assembly of Desulfuromonas acetoxidans DSM 684.</title>
        <authorList>
            <consortium name="US DOE Joint Genome Institute (JGI-ORNL)"/>
            <person name="Larimer F."/>
            <person name="Land M."/>
            <person name="Hauser L."/>
        </authorList>
    </citation>
    <scope>NUCLEOTIDE SEQUENCE [LARGE SCALE GENOMIC DNA]</scope>
    <source>
        <strain evidence="4">DSM 684</strain>
    </source>
</reference>
<dbReference type="PANTHER" id="PTHR33473">
    <property type="entry name" value="ATP-DEPENDENT CLP PROTEASE ADAPTER PROTEIN CLPS1, CHLOROPLASTIC"/>
    <property type="match status" value="1"/>
</dbReference>
<dbReference type="HAMAP" id="MF_00302">
    <property type="entry name" value="ClpS"/>
    <property type="match status" value="1"/>
</dbReference>
<reference evidence="4" key="2">
    <citation type="submission" date="2006-05" db="EMBL/GenBank/DDBJ databases">
        <title>Sequencing of the draft genome and assembly of Desulfuromonas acetoxidans DSM 684.</title>
        <authorList>
            <consortium name="US DOE Joint Genome Institute (JGI-PGF)"/>
            <person name="Copeland A."/>
            <person name="Lucas S."/>
            <person name="Lapidus A."/>
            <person name="Barry K."/>
            <person name="Detter J.C."/>
            <person name="Glavina del Rio T."/>
            <person name="Hammon N."/>
            <person name="Israni S."/>
            <person name="Dalin E."/>
            <person name="Tice H."/>
            <person name="Bruce D."/>
            <person name="Pitluck S."/>
            <person name="Richardson P."/>
        </authorList>
    </citation>
    <scope>NUCLEOTIDE SEQUENCE [LARGE SCALE GENOMIC DNA]</scope>
    <source>
        <strain evidence="4">DSM 684</strain>
    </source>
</reference>
<comment type="subunit">
    <text evidence="1">Binds to the N-terminal domain of the chaperone ClpA.</text>
</comment>
<dbReference type="AlphaFoldDB" id="Q1JY16"/>
<keyword evidence="4" id="KW-0378">Hydrolase</keyword>
<dbReference type="GO" id="GO:0030163">
    <property type="term" value="P:protein catabolic process"/>
    <property type="evidence" value="ECO:0007669"/>
    <property type="project" value="InterPro"/>
</dbReference>
<dbReference type="Proteomes" id="UP000005695">
    <property type="component" value="Unassembled WGS sequence"/>
</dbReference>
<dbReference type="InterPro" id="IPR003769">
    <property type="entry name" value="ClpS_core"/>
</dbReference>
<dbReference type="EMBL" id="AAEW02000013">
    <property type="protein sequence ID" value="EAT15180.1"/>
    <property type="molecule type" value="Genomic_DNA"/>
</dbReference>
<dbReference type="PANTHER" id="PTHR33473:SF19">
    <property type="entry name" value="ATP-DEPENDENT CLP PROTEASE ADAPTER PROTEIN CLPS"/>
    <property type="match status" value="1"/>
</dbReference>
<dbReference type="RefSeq" id="WP_006001457.1">
    <property type="nucleotide sequence ID" value="NZ_AAEW02000013.1"/>
</dbReference>
<dbReference type="OrthoDB" id="9796121at2"/>
<dbReference type="GO" id="GO:0008233">
    <property type="term" value="F:peptidase activity"/>
    <property type="evidence" value="ECO:0007669"/>
    <property type="project" value="UniProtKB-KW"/>
</dbReference>
<organism evidence="4 5">
    <name type="scientific">Desulfuromonas acetoxidans (strain DSM 684 / 11070)</name>
    <dbReference type="NCBI Taxonomy" id="281689"/>
    <lineage>
        <taxon>Bacteria</taxon>
        <taxon>Pseudomonadati</taxon>
        <taxon>Thermodesulfobacteriota</taxon>
        <taxon>Desulfuromonadia</taxon>
        <taxon>Desulfuromonadales</taxon>
        <taxon>Desulfuromonadaceae</taxon>
        <taxon>Desulfuromonas</taxon>
    </lineage>
</organism>
<dbReference type="FunFam" id="3.30.1390.10:FF:000002">
    <property type="entry name" value="ATP-dependent Clp protease adapter protein ClpS"/>
    <property type="match status" value="1"/>
</dbReference>
<dbReference type="Gene3D" id="3.30.1390.10">
    <property type="match status" value="1"/>
</dbReference>
<proteinExistence type="inferred from homology"/>
<keyword evidence="5" id="KW-1185">Reference proteome</keyword>
<dbReference type="Pfam" id="PF02617">
    <property type="entry name" value="ClpS"/>
    <property type="match status" value="1"/>
</dbReference>
<dbReference type="NCBIfam" id="NF000672">
    <property type="entry name" value="PRK00033.1-5"/>
    <property type="match status" value="1"/>
</dbReference>
<name>Q1JY16_DESA6</name>
<evidence type="ECO:0000313" key="4">
    <source>
        <dbReference type="EMBL" id="EAT15180.1"/>
    </source>
</evidence>
<evidence type="ECO:0000256" key="1">
    <source>
        <dbReference type="HAMAP-Rule" id="MF_00302"/>
    </source>
</evidence>
<comment type="function">
    <text evidence="1">Involved in the modulation of the specificity of the ClpAP-mediated ATP-dependent protein degradation.</text>
</comment>
<protein>
    <recommendedName>
        <fullName evidence="1">ATP-dependent Clp protease adapter protein ClpS</fullName>
    </recommendedName>
</protein>
<dbReference type="InterPro" id="IPR022935">
    <property type="entry name" value="ClpS"/>
</dbReference>
<evidence type="ECO:0000313" key="5">
    <source>
        <dbReference type="Proteomes" id="UP000005695"/>
    </source>
</evidence>
<gene>
    <name evidence="1" type="primary">clpS</name>
    <name evidence="4" type="ORF">Dace_0550</name>
</gene>
<feature type="domain" description="Adaptor protein ClpS core" evidence="3">
    <location>
        <begin position="21"/>
        <end position="99"/>
    </location>
</feature>
<comment type="similarity">
    <text evidence="1">Belongs to the ClpS family.</text>
</comment>
<dbReference type="GO" id="GO:0006508">
    <property type="term" value="P:proteolysis"/>
    <property type="evidence" value="ECO:0007669"/>
    <property type="project" value="UniProtKB-UniRule"/>
</dbReference>
<evidence type="ECO:0000256" key="2">
    <source>
        <dbReference type="SAM" id="MobiDB-lite"/>
    </source>
</evidence>
<evidence type="ECO:0000259" key="3">
    <source>
        <dbReference type="Pfam" id="PF02617"/>
    </source>
</evidence>